<evidence type="ECO:0000313" key="2">
    <source>
        <dbReference type="EMBL" id="QHU02868.1"/>
    </source>
</evidence>
<protein>
    <submittedName>
        <fullName evidence="2">Uncharacterized protein</fullName>
    </submittedName>
</protein>
<dbReference type="EMBL" id="MN740367">
    <property type="protein sequence ID" value="QHU02868.1"/>
    <property type="molecule type" value="Genomic_DNA"/>
</dbReference>
<proteinExistence type="predicted"/>
<evidence type="ECO:0000256" key="1">
    <source>
        <dbReference type="SAM" id="Phobius"/>
    </source>
</evidence>
<feature type="transmembrane region" description="Helical" evidence="1">
    <location>
        <begin position="12"/>
        <end position="32"/>
    </location>
</feature>
<dbReference type="AlphaFoldDB" id="A0A6C0JGI2"/>
<keyword evidence="1" id="KW-0812">Transmembrane</keyword>
<reference evidence="2" key="1">
    <citation type="journal article" date="2020" name="Nature">
        <title>Giant virus diversity and host interactions through global metagenomics.</title>
        <authorList>
            <person name="Schulz F."/>
            <person name="Roux S."/>
            <person name="Paez-Espino D."/>
            <person name="Jungbluth S."/>
            <person name="Walsh D.A."/>
            <person name="Denef V.J."/>
            <person name="McMahon K.D."/>
            <person name="Konstantinidis K.T."/>
            <person name="Eloe-Fadrosh E.A."/>
            <person name="Kyrpides N.C."/>
            <person name="Woyke T."/>
        </authorList>
    </citation>
    <scope>NUCLEOTIDE SEQUENCE</scope>
    <source>
        <strain evidence="2">GVMAG-M-3300025890-48</strain>
    </source>
</reference>
<keyword evidence="1" id="KW-1133">Transmembrane helix</keyword>
<sequence>MSYLDSFLATHWPSILTVVICFLTILTAFKILNIDFNPVVDKRINKIITVETFDSTPDVNAIHSKYHDQPDVLHDYCTTFSKKGCASAKYCVLTEDNKCVGGKKGKHGGPTYLDN</sequence>
<organism evidence="2">
    <name type="scientific">viral metagenome</name>
    <dbReference type="NCBI Taxonomy" id="1070528"/>
    <lineage>
        <taxon>unclassified sequences</taxon>
        <taxon>metagenomes</taxon>
        <taxon>organismal metagenomes</taxon>
    </lineage>
</organism>
<accession>A0A6C0JGI2</accession>
<keyword evidence="1" id="KW-0472">Membrane</keyword>
<name>A0A6C0JGI2_9ZZZZ</name>